<name>A0ABP1CUN1_9APHY</name>
<dbReference type="SUPFAM" id="SSF48208">
    <property type="entry name" value="Six-hairpin glycosidases"/>
    <property type="match status" value="1"/>
</dbReference>
<feature type="transmembrane region" description="Helical" evidence="2">
    <location>
        <begin position="366"/>
        <end position="390"/>
    </location>
</feature>
<dbReference type="Gene3D" id="1.50.10.20">
    <property type="match status" value="1"/>
</dbReference>
<dbReference type="CDD" id="cd12087">
    <property type="entry name" value="TM_EGFR-like"/>
    <property type="match status" value="1"/>
</dbReference>
<evidence type="ECO:0000313" key="4">
    <source>
        <dbReference type="Proteomes" id="UP001497453"/>
    </source>
</evidence>
<gene>
    <name evidence="3" type="ORF">GFSPODELE1_LOCUS2059</name>
</gene>
<keyword evidence="4" id="KW-1185">Reference proteome</keyword>
<evidence type="ECO:0000313" key="3">
    <source>
        <dbReference type="EMBL" id="CAL1698229.1"/>
    </source>
</evidence>
<keyword evidence="2" id="KW-1133">Transmembrane helix</keyword>
<reference evidence="4" key="1">
    <citation type="submission" date="2024-04" db="EMBL/GenBank/DDBJ databases">
        <authorList>
            <person name="Shaw F."/>
            <person name="Minotto A."/>
        </authorList>
    </citation>
    <scope>NUCLEOTIDE SEQUENCE [LARGE SCALE GENOMIC DNA]</scope>
</reference>
<accession>A0ABP1CUN1</accession>
<evidence type="ECO:0008006" key="5">
    <source>
        <dbReference type="Google" id="ProtNLM"/>
    </source>
</evidence>
<protein>
    <recommendedName>
        <fullName evidence="5">Glycoside hydrolase family 76 protein</fullName>
    </recommendedName>
</protein>
<keyword evidence="2" id="KW-0472">Membrane</keyword>
<sequence>MIPLYDATSGRLNNLTYGQNGHMLSSIALHDLIAGNQDNNLDFGCIRCPDVASETLSWALAAINAYRAYGRDLFLSTATAVWNQINDGCVITADDATKGSHPIKNVTLPARCNGTSVVGGVFLYGTNPMNLWVNVDTIGAFMTLSSLLFEATSNGTYSNSAGQSFQFIRSHLYDGNIIRDRIDLATCTQIDLQSSNSGFVIEGLSVYVNTTSNGPASDLLKNLIPSAMKFAQWTGSDGIVFETNGATETANKGTYIRGLHEAWSRLDKNSDPAKLIQSYILVQYNALLDLAKSPNDNFYSPGWEGPQATQLLPSGQYFAASVLNSALAMTDNDTATGSSTDSTSSTNSAPPSETSALQSHHVSTGVIVGATIGGVAFLAIVTALLVFLFLHRRDRRDRGVFIIDEAKSSLDGHYDTLVPWEPVAMQATPYPLTSTTLVSSSLSLIKDSTNSIPTPSRLNHAMAQVASDSPVNVPYKKFRPVGH</sequence>
<evidence type="ECO:0000256" key="1">
    <source>
        <dbReference type="SAM" id="MobiDB-lite"/>
    </source>
</evidence>
<dbReference type="InterPro" id="IPR008928">
    <property type="entry name" value="6-hairpin_glycosidase_sf"/>
</dbReference>
<dbReference type="EMBL" id="OZ037953">
    <property type="protein sequence ID" value="CAL1698229.1"/>
    <property type="molecule type" value="Genomic_DNA"/>
</dbReference>
<organism evidence="3 4">
    <name type="scientific">Somion occarium</name>
    <dbReference type="NCBI Taxonomy" id="3059160"/>
    <lineage>
        <taxon>Eukaryota</taxon>
        <taxon>Fungi</taxon>
        <taxon>Dikarya</taxon>
        <taxon>Basidiomycota</taxon>
        <taxon>Agaricomycotina</taxon>
        <taxon>Agaricomycetes</taxon>
        <taxon>Polyporales</taxon>
        <taxon>Cerrenaceae</taxon>
        <taxon>Somion</taxon>
    </lineage>
</organism>
<keyword evidence="2" id="KW-0812">Transmembrane</keyword>
<proteinExistence type="predicted"/>
<dbReference type="Proteomes" id="UP001497453">
    <property type="component" value="Chromosome 10"/>
</dbReference>
<evidence type="ECO:0000256" key="2">
    <source>
        <dbReference type="SAM" id="Phobius"/>
    </source>
</evidence>
<feature type="region of interest" description="Disordered" evidence="1">
    <location>
        <begin position="333"/>
        <end position="356"/>
    </location>
</feature>